<evidence type="ECO:0000256" key="3">
    <source>
        <dbReference type="ARBA" id="ARBA00023125"/>
    </source>
</evidence>
<dbReference type="InterPro" id="IPR036576">
    <property type="entry name" value="WRKY_dom_sf"/>
</dbReference>
<dbReference type="GO" id="GO:0010193">
    <property type="term" value="P:response to ozone"/>
    <property type="evidence" value="ECO:0007669"/>
    <property type="project" value="UniProtKB-ARBA"/>
</dbReference>
<evidence type="ECO:0000256" key="7">
    <source>
        <dbReference type="SAM" id="MobiDB-lite"/>
    </source>
</evidence>
<organism evidence="9">
    <name type="scientific">Zea mays</name>
    <name type="common">Maize</name>
    <dbReference type="NCBI Taxonomy" id="4577"/>
    <lineage>
        <taxon>Eukaryota</taxon>
        <taxon>Viridiplantae</taxon>
        <taxon>Streptophyta</taxon>
        <taxon>Embryophyta</taxon>
        <taxon>Tracheophyta</taxon>
        <taxon>Spermatophyta</taxon>
        <taxon>Magnoliopsida</taxon>
        <taxon>Liliopsida</taxon>
        <taxon>Poales</taxon>
        <taxon>Poaceae</taxon>
        <taxon>PACMAD clade</taxon>
        <taxon>Panicoideae</taxon>
        <taxon>Andropogonodae</taxon>
        <taxon>Andropogoneae</taxon>
        <taxon>Tripsacinae</taxon>
        <taxon>Zea</taxon>
    </lineage>
</organism>
<reference evidence="9" key="1">
    <citation type="journal article" date="2018" name="Nat. Genet.">
        <title>Extensive intraspecific gene order and gene structural variations between Mo17 and other maize genomes.</title>
        <authorList>
            <person name="Sun S."/>
            <person name="Zhou Y."/>
            <person name="Chen J."/>
            <person name="Shi J."/>
            <person name="Zhao H."/>
            <person name="Zhao H."/>
            <person name="Song W."/>
            <person name="Zhang M."/>
            <person name="Cui Y."/>
            <person name="Dong X."/>
            <person name="Liu H."/>
            <person name="Ma X."/>
            <person name="Jiao Y."/>
            <person name="Wang B."/>
            <person name="Wei X."/>
            <person name="Stein J.C."/>
            <person name="Glaubitz J.C."/>
            <person name="Lu F."/>
            <person name="Yu G."/>
            <person name="Liang C."/>
            <person name="Fengler K."/>
            <person name="Li B."/>
            <person name="Rafalski A."/>
            <person name="Schnable P.S."/>
            <person name="Ware D.H."/>
            <person name="Buckler E.S."/>
            <person name="Lai J."/>
        </authorList>
    </citation>
    <scope>NUCLEOTIDE SEQUENCE [LARGE SCALE GENOMIC DNA]</scope>
    <source>
        <tissue evidence="9">Seedling</tissue>
    </source>
</reference>
<dbReference type="ExpressionAtlas" id="A0A3L6FNX7">
    <property type="expression patterns" value="baseline and differential"/>
</dbReference>
<keyword evidence="2" id="KW-0805">Transcription regulation</keyword>
<dbReference type="FunFam" id="2.20.25.80:FF:000009">
    <property type="entry name" value="WRKY transcription factor 53"/>
    <property type="match status" value="1"/>
</dbReference>
<evidence type="ECO:0000256" key="4">
    <source>
        <dbReference type="ARBA" id="ARBA00023163"/>
    </source>
</evidence>
<dbReference type="Pfam" id="PF03106">
    <property type="entry name" value="WRKY"/>
    <property type="match status" value="1"/>
</dbReference>
<sequence>MEGVPDEKCALVAELVQVLEMARHLETRMAVLQQQGGGAGGEHQQCRALVSTMRASIDRAVHLAVSCRAEAARPESPPSGGDGSPRSGSGGSDQAGEFRGRGNATGQCKKRKALPKSSIQVRVSTVQDVSPLDDGLSWRKYGQKDILGAKYPRAYFRCTHRHTQSCQASKQVQRTDGDPLLFDVVYHGTHTCAQAATAAHHGNNQPATDQATSPGCVVAGPAALPFSLRPAASNKPTGAAADDGATSSRFIATGCTVVTASPFVYPATPEPDCQLVSGGGGYAVGGGGGVAGVPNVPDVELASTTNSPMAMGEMDFMFPLDAADFLELENPDSYF</sequence>
<protein>
    <submittedName>
        <fullName evidence="9">Putative WRKY transcription factor 41</fullName>
    </submittedName>
</protein>
<dbReference type="GO" id="GO:0009751">
    <property type="term" value="P:response to salicylic acid"/>
    <property type="evidence" value="ECO:0007669"/>
    <property type="project" value="UniProtKB-ARBA"/>
</dbReference>
<comment type="similarity">
    <text evidence="6">Belongs to the WRKY group III family.</text>
</comment>
<keyword evidence="4" id="KW-0804">Transcription</keyword>
<dbReference type="InterPro" id="IPR003657">
    <property type="entry name" value="WRKY_dom"/>
</dbReference>
<dbReference type="Gene3D" id="2.20.25.80">
    <property type="entry name" value="WRKY domain"/>
    <property type="match status" value="1"/>
</dbReference>
<dbReference type="PANTHER" id="PTHR32096:SF151">
    <property type="entry name" value="OS01G0656400 PROTEIN"/>
    <property type="match status" value="1"/>
</dbReference>
<keyword evidence="5" id="KW-0539">Nucleus</keyword>
<dbReference type="InterPro" id="IPR044810">
    <property type="entry name" value="WRKY_plant"/>
</dbReference>
<evidence type="ECO:0000313" key="9">
    <source>
        <dbReference type="EMBL" id="PWZ34683.1"/>
    </source>
</evidence>
<name>A0A3L6FNX7_MAIZE</name>
<dbReference type="PANTHER" id="PTHR32096">
    <property type="entry name" value="WRKY TRANSCRIPTION FACTOR 30-RELATED-RELATED"/>
    <property type="match status" value="1"/>
</dbReference>
<dbReference type="GO" id="GO:0003700">
    <property type="term" value="F:DNA-binding transcription factor activity"/>
    <property type="evidence" value="ECO:0007669"/>
    <property type="project" value="InterPro"/>
</dbReference>
<proteinExistence type="inferred from homology"/>
<comment type="subcellular location">
    <subcellularLocation>
        <location evidence="1">Nucleus</location>
    </subcellularLocation>
</comment>
<dbReference type="GO" id="GO:0042542">
    <property type="term" value="P:response to hydrogen peroxide"/>
    <property type="evidence" value="ECO:0007669"/>
    <property type="project" value="UniProtKB-ARBA"/>
</dbReference>
<accession>A0A3L6FNX7</accession>
<feature type="compositionally biased region" description="Gly residues" evidence="7">
    <location>
        <begin position="80"/>
        <end position="93"/>
    </location>
</feature>
<dbReference type="PROSITE" id="PS50811">
    <property type="entry name" value="WRKY"/>
    <property type="match status" value="1"/>
</dbReference>
<gene>
    <name evidence="9" type="primary">WRKY41_0</name>
    <name evidence="9" type="ORF">Zm00014a_026109</name>
</gene>
<dbReference type="GO" id="GO:0005634">
    <property type="term" value="C:nucleus"/>
    <property type="evidence" value="ECO:0007669"/>
    <property type="project" value="UniProtKB-SubCell"/>
</dbReference>
<feature type="domain" description="WRKY" evidence="8">
    <location>
        <begin position="127"/>
        <end position="190"/>
    </location>
</feature>
<dbReference type="SMART" id="SM00774">
    <property type="entry name" value="WRKY"/>
    <property type="match status" value="1"/>
</dbReference>
<evidence type="ECO:0000256" key="5">
    <source>
        <dbReference type="ARBA" id="ARBA00023242"/>
    </source>
</evidence>
<evidence type="ECO:0000256" key="2">
    <source>
        <dbReference type="ARBA" id="ARBA00023015"/>
    </source>
</evidence>
<evidence type="ECO:0000256" key="6">
    <source>
        <dbReference type="ARBA" id="ARBA00060850"/>
    </source>
</evidence>
<dbReference type="GO" id="GO:0043565">
    <property type="term" value="F:sequence-specific DNA binding"/>
    <property type="evidence" value="ECO:0007669"/>
    <property type="project" value="InterPro"/>
</dbReference>
<comment type="caution">
    <text evidence="9">The sequence shown here is derived from an EMBL/GenBank/DDBJ whole genome shotgun (WGS) entry which is preliminary data.</text>
</comment>
<dbReference type="Proteomes" id="UP000251960">
    <property type="component" value="Chromosome 3"/>
</dbReference>
<dbReference type="SUPFAM" id="SSF118290">
    <property type="entry name" value="WRKY DNA-binding domain"/>
    <property type="match status" value="1"/>
</dbReference>
<evidence type="ECO:0000256" key="1">
    <source>
        <dbReference type="ARBA" id="ARBA00004123"/>
    </source>
</evidence>
<dbReference type="AlphaFoldDB" id="A0A3L6FNX7"/>
<dbReference type="GO" id="GO:0010150">
    <property type="term" value="P:leaf senescence"/>
    <property type="evidence" value="ECO:0007669"/>
    <property type="project" value="UniProtKB-ARBA"/>
</dbReference>
<evidence type="ECO:0000259" key="8">
    <source>
        <dbReference type="PROSITE" id="PS50811"/>
    </source>
</evidence>
<keyword evidence="3" id="KW-0238">DNA-binding</keyword>
<feature type="region of interest" description="Disordered" evidence="7">
    <location>
        <begin position="68"/>
        <end position="114"/>
    </location>
</feature>
<dbReference type="EMBL" id="NCVQ01000004">
    <property type="protein sequence ID" value="PWZ34683.1"/>
    <property type="molecule type" value="Genomic_DNA"/>
</dbReference>